<dbReference type="Proteomes" id="UP000604046">
    <property type="component" value="Unassembled WGS sequence"/>
</dbReference>
<name>A0A812KWJ9_9DINO</name>
<dbReference type="AlphaFoldDB" id="A0A812KWJ9"/>
<feature type="region of interest" description="Disordered" evidence="1">
    <location>
        <begin position="57"/>
        <end position="122"/>
    </location>
</feature>
<reference evidence="2" key="1">
    <citation type="submission" date="2021-02" db="EMBL/GenBank/DDBJ databases">
        <authorList>
            <person name="Dougan E. K."/>
            <person name="Rhodes N."/>
            <person name="Thang M."/>
            <person name="Chan C."/>
        </authorList>
    </citation>
    <scope>NUCLEOTIDE SEQUENCE</scope>
</reference>
<keyword evidence="3" id="KW-1185">Reference proteome</keyword>
<accession>A0A812KWJ9</accession>
<gene>
    <name evidence="2" type="ORF">SNAT2548_LOCUS9878</name>
</gene>
<sequence length="166" mass="17534">MAACGVEARGKFSLGVPREELKQRILLLCRSSAVVPPVERVWDDPAVFHAEVNGAAASSARHGSPCPASHREATPAGDGGQPKAAQAFLEPTLPPMQRPAPTSFWDDDGGGQPTSAVGHQEVRQSNTSCVWDCWNDDEAAAPAPHFGCTRLPHVPSVPQALSLIIV</sequence>
<comment type="caution">
    <text evidence="2">The sequence shown here is derived from an EMBL/GenBank/DDBJ whole genome shotgun (WGS) entry which is preliminary data.</text>
</comment>
<proteinExistence type="predicted"/>
<protein>
    <submittedName>
        <fullName evidence="2">Uncharacterized protein</fullName>
    </submittedName>
</protein>
<feature type="compositionally biased region" description="Polar residues" evidence="1">
    <location>
        <begin position="113"/>
        <end position="122"/>
    </location>
</feature>
<evidence type="ECO:0000313" key="2">
    <source>
        <dbReference type="EMBL" id="CAE7234318.1"/>
    </source>
</evidence>
<organism evidence="2 3">
    <name type="scientific">Symbiodinium natans</name>
    <dbReference type="NCBI Taxonomy" id="878477"/>
    <lineage>
        <taxon>Eukaryota</taxon>
        <taxon>Sar</taxon>
        <taxon>Alveolata</taxon>
        <taxon>Dinophyceae</taxon>
        <taxon>Suessiales</taxon>
        <taxon>Symbiodiniaceae</taxon>
        <taxon>Symbiodinium</taxon>
    </lineage>
</organism>
<dbReference type="EMBL" id="CAJNDS010000791">
    <property type="protein sequence ID" value="CAE7234318.1"/>
    <property type="molecule type" value="Genomic_DNA"/>
</dbReference>
<evidence type="ECO:0000313" key="3">
    <source>
        <dbReference type="Proteomes" id="UP000604046"/>
    </source>
</evidence>
<evidence type="ECO:0000256" key="1">
    <source>
        <dbReference type="SAM" id="MobiDB-lite"/>
    </source>
</evidence>